<dbReference type="EC" id="1.-.-.-" evidence="5"/>
<dbReference type="STRING" id="1185876.BN8_03391"/>
<keyword evidence="3 5" id="KW-0560">Oxidoreductase</keyword>
<comment type="similarity">
    <text evidence="2">Belongs to the NADH:flavin oxidoreductase/NADH oxidase family.</text>
</comment>
<protein>
    <submittedName>
        <fullName evidence="5">N-ethylmaleimide reductase</fullName>
        <ecNumber evidence="5">1.-.-.-</ecNumber>
    </submittedName>
</protein>
<dbReference type="InterPro" id="IPR013785">
    <property type="entry name" value="Aldolase_TIM"/>
</dbReference>
<gene>
    <name evidence="5" type="ORF">BN8_03391</name>
</gene>
<accession>I2GK15</accession>
<dbReference type="PANTHER" id="PTHR22893:SF91">
    <property type="entry name" value="NADPH DEHYDROGENASE 2-RELATED"/>
    <property type="match status" value="1"/>
</dbReference>
<reference evidence="5 6" key="1">
    <citation type="journal article" date="2012" name="J. Bacteriol.">
        <title>Genome Sequence of the Filamentous Bacterium Fibrisoma limi BUZ 3T.</title>
        <authorList>
            <person name="Filippini M."/>
            <person name="Qi W."/>
            <person name="Jaenicke S."/>
            <person name="Goesmann A."/>
            <person name="Smits T.H."/>
            <person name="Bagheri H.C."/>
        </authorList>
    </citation>
    <scope>NUCLEOTIDE SEQUENCE [LARGE SCALE GENOMIC DNA]</scope>
    <source>
        <strain evidence="6">BUZ 3T</strain>
    </source>
</reference>
<dbReference type="SUPFAM" id="SSF51395">
    <property type="entry name" value="FMN-linked oxidoreductases"/>
    <property type="match status" value="1"/>
</dbReference>
<dbReference type="GO" id="GO:0005829">
    <property type="term" value="C:cytosol"/>
    <property type="evidence" value="ECO:0007669"/>
    <property type="project" value="UniProtKB-ARBA"/>
</dbReference>
<comment type="cofactor">
    <cofactor evidence="1">
        <name>FMN</name>
        <dbReference type="ChEBI" id="CHEBI:58210"/>
    </cofactor>
</comment>
<dbReference type="AlphaFoldDB" id="I2GK15"/>
<dbReference type="GO" id="GO:0016628">
    <property type="term" value="F:oxidoreductase activity, acting on the CH-CH group of donors, NAD or NADP as acceptor"/>
    <property type="evidence" value="ECO:0007669"/>
    <property type="project" value="UniProtKB-ARBA"/>
</dbReference>
<dbReference type="Proteomes" id="UP000009309">
    <property type="component" value="Unassembled WGS sequence"/>
</dbReference>
<dbReference type="FunFam" id="3.20.20.70:FF:000059">
    <property type="entry name" value="N-ethylmaleimide reductase, FMN-linked"/>
    <property type="match status" value="1"/>
</dbReference>
<dbReference type="InterPro" id="IPR045247">
    <property type="entry name" value="Oye-like"/>
</dbReference>
<organism evidence="5 6">
    <name type="scientific">Fibrisoma limi BUZ 3</name>
    <dbReference type="NCBI Taxonomy" id="1185876"/>
    <lineage>
        <taxon>Bacteria</taxon>
        <taxon>Pseudomonadati</taxon>
        <taxon>Bacteroidota</taxon>
        <taxon>Cytophagia</taxon>
        <taxon>Cytophagales</taxon>
        <taxon>Spirosomataceae</taxon>
        <taxon>Fibrisoma</taxon>
    </lineage>
</organism>
<dbReference type="CDD" id="cd02933">
    <property type="entry name" value="OYE_like_FMN"/>
    <property type="match status" value="1"/>
</dbReference>
<proteinExistence type="inferred from homology"/>
<dbReference type="InterPro" id="IPR001155">
    <property type="entry name" value="OxRdtase_FMN_N"/>
</dbReference>
<dbReference type="GO" id="GO:0010181">
    <property type="term" value="F:FMN binding"/>
    <property type="evidence" value="ECO:0007669"/>
    <property type="project" value="InterPro"/>
</dbReference>
<keyword evidence="6" id="KW-1185">Reference proteome</keyword>
<evidence type="ECO:0000256" key="3">
    <source>
        <dbReference type="ARBA" id="ARBA00023002"/>
    </source>
</evidence>
<evidence type="ECO:0000256" key="2">
    <source>
        <dbReference type="ARBA" id="ARBA00005979"/>
    </source>
</evidence>
<evidence type="ECO:0000313" key="5">
    <source>
        <dbReference type="EMBL" id="CCH54240.1"/>
    </source>
</evidence>
<evidence type="ECO:0000256" key="1">
    <source>
        <dbReference type="ARBA" id="ARBA00001917"/>
    </source>
</evidence>
<dbReference type="PANTHER" id="PTHR22893">
    <property type="entry name" value="NADH OXIDOREDUCTASE-RELATED"/>
    <property type="match status" value="1"/>
</dbReference>
<feature type="domain" description="NADH:flavin oxidoreductase/NADH oxidase N-terminal" evidence="4">
    <location>
        <begin position="28"/>
        <end position="365"/>
    </location>
</feature>
<evidence type="ECO:0000259" key="4">
    <source>
        <dbReference type="Pfam" id="PF00724"/>
    </source>
</evidence>
<sequence length="393" mass="43945">MRAVNWAPTFVKKMVVQIKMNKQVSPTLFQPYRHFVVPLKNRIVMAPMTRSRAFNNFPNDLMVEYYRQRTSAGLIISESIAPSPDGLGYPRVPGIFNELQTEAWSKITKVVHDGGSKIIAQLNHGGRLGSSVNLPAGARIVGPSAISANVDVWSDTEGFVKSDTPHELSRKEIQYVIEEFVTAARNAMAAGFDGIEIHAANGYLLEQFLNPNSNTRTDQYGGSVKNRSRFAVELAEALADAIGEERVGIRFSPYNTLGNLPHYDEINETYQLLATEMERVGILYVHLVDSVTRLDQQGDHLRQAIDNCFTAIRKCFKRSLILNGGFTKEKAQKSINQKEADLISFGTAFISNPDLPLRLEHDLPLMDADRSCFYSPSEKGYIDYLDYQGFEGV</sequence>
<dbReference type="eggNOG" id="COG1902">
    <property type="taxonomic scope" value="Bacteria"/>
</dbReference>
<dbReference type="EMBL" id="CAIT01000006">
    <property type="protein sequence ID" value="CCH54240.1"/>
    <property type="molecule type" value="Genomic_DNA"/>
</dbReference>
<comment type="caution">
    <text evidence="5">The sequence shown here is derived from an EMBL/GenBank/DDBJ whole genome shotgun (WGS) entry which is preliminary data.</text>
</comment>
<evidence type="ECO:0000313" key="6">
    <source>
        <dbReference type="Proteomes" id="UP000009309"/>
    </source>
</evidence>
<dbReference type="Gene3D" id="3.20.20.70">
    <property type="entry name" value="Aldolase class I"/>
    <property type="match status" value="1"/>
</dbReference>
<name>I2GK15_9BACT</name>
<dbReference type="Pfam" id="PF00724">
    <property type="entry name" value="Oxidored_FMN"/>
    <property type="match status" value="1"/>
</dbReference>